<keyword evidence="4" id="KW-1185">Reference proteome</keyword>
<reference evidence="4" key="1">
    <citation type="submission" date="2016-10" db="EMBL/GenBank/DDBJ databases">
        <authorList>
            <person name="Varghese N."/>
            <person name="Submissions S."/>
        </authorList>
    </citation>
    <scope>NUCLEOTIDE SEQUENCE [LARGE SCALE GENOMIC DNA]</scope>
    <source>
        <strain evidence="4">CGMCC 1.7655</strain>
    </source>
</reference>
<name>A0A1G9DX47_9RHOB</name>
<dbReference type="Gene3D" id="3.40.710.10">
    <property type="entry name" value="DD-peptidase/beta-lactamase superfamily"/>
    <property type="match status" value="1"/>
</dbReference>
<dbReference type="Pfam" id="PF00144">
    <property type="entry name" value="Beta-lactamase"/>
    <property type="match status" value="1"/>
</dbReference>
<dbReference type="SUPFAM" id="SSF56601">
    <property type="entry name" value="beta-lactamase/transpeptidase-like"/>
    <property type="match status" value="1"/>
</dbReference>
<feature type="chain" id="PRO_5011597840" description="Beta-lactamase-related domain-containing protein" evidence="1">
    <location>
        <begin position="23"/>
        <end position="405"/>
    </location>
</feature>
<evidence type="ECO:0000259" key="2">
    <source>
        <dbReference type="Pfam" id="PF00144"/>
    </source>
</evidence>
<feature type="domain" description="Beta-lactamase-related" evidence="2">
    <location>
        <begin position="107"/>
        <end position="393"/>
    </location>
</feature>
<dbReference type="InterPro" id="IPR001466">
    <property type="entry name" value="Beta-lactam-related"/>
</dbReference>
<dbReference type="RefSeq" id="WP_090752645.1">
    <property type="nucleotide sequence ID" value="NZ_FNGE01000002.1"/>
</dbReference>
<feature type="signal peptide" evidence="1">
    <location>
        <begin position="1"/>
        <end position="22"/>
    </location>
</feature>
<dbReference type="AlphaFoldDB" id="A0A1G9DX47"/>
<dbReference type="Proteomes" id="UP000199555">
    <property type="component" value="Unassembled WGS sequence"/>
</dbReference>
<dbReference type="OrthoDB" id="9814204at2"/>
<proteinExistence type="predicted"/>
<organism evidence="3 4">
    <name type="scientific">Paracoccus chinensis</name>
    <dbReference type="NCBI Taxonomy" id="525640"/>
    <lineage>
        <taxon>Bacteria</taxon>
        <taxon>Pseudomonadati</taxon>
        <taxon>Pseudomonadota</taxon>
        <taxon>Alphaproteobacteria</taxon>
        <taxon>Rhodobacterales</taxon>
        <taxon>Paracoccaceae</taxon>
        <taxon>Paracoccus</taxon>
    </lineage>
</organism>
<accession>A0A1G9DX47</accession>
<keyword evidence="1" id="KW-0732">Signal</keyword>
<dbReference type="PANTHER" id="PTHR43283:SF14">
    <property type="entry name" value="BLL8153 PROTEIN"/>
    <property type="match status" value="1"/>
</dbReference>
<gene>
    <name evidence="3" type="ORF">SAMN04487971_102256</name>
</gene>
<dbReference type="InterPro" id="IPR050789">
    <property type="entry name" value="Diverse_Enzym_Activities"/>
</dbReference>
<dbReference type="InterPro" id="IPR012338">
    <property type="entry name" value="Beta-lactam/transpept-like"/>
</dbReference>
<evidence type="ECO:0000256" key="1">
    <source>
        <dbReference type="SAM" id="SignalP"/>
    </source>
</evidence>
<dbReference type="PANTHER" id="PTHR43283">
    <property type="entry name" value="BETA-LACTAMASE-RELATED"/>
    <property type="match status" value="1"/>
</dbReference>
<sequence length="405" mass="43077">MRTAASLRLALAALALAGPALAETFYRHAEEPIGTVEQIYDGNLLPDEAVATFRNIHRLFPTRSIPASASPRALEPSGLKLGPLDLTVDGKSYDLDDVIALDSITGLIVLKDGKLVTEIYQRGNGPDTRWMSMSLAKSVTSTLIGAAIRDGAISGEDALVTDYVPALKGSAYDGVTVGQILAMTSGVQWDETYTDPASDRRALLAAQIAQEPGGLMKVMAALPRAAEPGAVHTYSTGETQVAGEIVIGATGKTLSDYLAENIWQPYGMEAEAKWWLDSPEGHEIGGSGLSATLRDFARFGQFFLDGGMIDGQPVLPEGWTDRAGLPITLNDGSTADYGLMWWPAWTEQSVAHKAYAAVGIQGQNIYIDPAERVVIAMTAAQPEPLGKEPVDPMAFFDAVVNAIGK</sequence>
<dbReference type="EMBL" id="FNGE01000002">
    <property type="protein sequence ID" value="SDK68424.1"/>
    <property type="molecule type" value="Genomic_DNA"/>
</dbReference>
<evidence type="ECO:0000313" key="3">
    <source>
        <dbReference type="EMBL" id="SDK68424.1"/>
    </source>
</evidence>
<evidence type="ECO:0000313" key="4">
    <source>
        <dbReference type="Proteomes" id="UP000199555"/>
    </source>
</evidence>
<dbReference type="STRING" id="525640.SAMN04487971_102256"/>
<protein>
    <recommendedName>
        <fullName evidence="2">Beta-lactamase-related domain-containing protein</fullName>
    </recommendedName>
</protein>